<evidence type="ECO:0000313" key="2">
    <source>
        <dbReference type="Proteomes" id="UP000828390"/>
    </source>
</evidence>
<evidence type="ECO:0000313" key="1">
    <source>
        <dbReference type="EMBL" id="KAH3742244.1"/>
    </source>
</evidence>
<proteinExistence type="predicted"/>
<accession>A0A9D4DCM6</accession>
<name>A0A9D4DCM6_DREPO</name>
<comment type="caution">
    <text evidence="1">The sequence shown here is derived from an EMBL/GenBank/DDBJ whole genome shotgun (WGS) entry which is preliminary data.</text>
</comment>
<organism evidence="1 2">
    <name type="scientific">Dreissena polymorpha</name>
    <name type="common">Zebra mussel</name>
    <name type="synonym">Mytilus polymorpha</name>
    <dbReference type="NCBI Taxonomy" id="45954"/>
    <lineage>
        <taxon>Eukaryota</taxon>
        <taxon>Metazoa</taxon>
        <taxon>Spiralia</taxon>
        <taxon>Lophotrochozoa</taxon>
        <taxon>Mollusca</taxon>
        <taxon>Bivalvia</taxon>
        <taxon>Autobranchia</taxon>
        <taxon>Heteroconchia</taxon>
        <taxon>Euheterodonta</taxon>
        <taxon>Imparidentia</taxon>
        <taxon>Neoheterodontei</taxon>
        <taxon>Myida</taxon>
        <taxon>Dreissenoidea</taxon>
        <taxon>Dreissenidae</taxon>
        <taxon>Dreissena</taxon>
    </lineage>
</organism>
<dbReference type="AlphaFoldDB" id="A0A9D4DCM6"/>
<reference evidence="1" key="1">
    <citation type="journal article" date="2019" name="bioRxiv">
        <title>The Genome of the Zebra Mussel, Dreissena polymorpha: A Resource for Invasive Species Research.</title>
        <authorList>
            <person name="McCartney M.A."/>
            <person name="Auch B."/>
            <person name="Kono T."/>
            <person name="Mallez S."/>
            <person name="Zhang Y."/>
            <person name="Obille A."/>
            <person name="Becker A."/>
            <person name="Abrahante J.E."/>
            <person name="Garbe J."/>
            <person name="Badalamenti J.P."/>
            <person name="Herman A."/>
            <person name="Mangelson H."/>
            <person name="Liachko I."/>
            <person name="Sullivan S."/>
            <person name="Sone E.D."/>
            <person name="Koren S."/>
            <person name="Silverstein K.A.T."/>
            <person name="Beckman K.B."/>
            <person name="Gohl D.M."/>
        </authorList>
    </citation>
    <scope>NUCLEOTIDE SEQUENCE</scope>
    <source>
        <strain evidence="1">Duluth1</strain>
        <tissue evidence="1">Whole animal</tissue>
    </source>
</reference>
<keyword evidence="2" id="KW-1185">Reference proteome</keyword>
<reference evidence="1" key="2">
    <citation type="submission" date="2020-11" db="EMBL/GenBank/DDBJ databases">
        <authorList>
            <person name="McCartney M.A."/>
            <person name="Auch B."/>
            <person name="Kono T."/>
            <person name="Mallez S."/>
            <person name="Becker A."/>
            <person name="Gohl D.M."/>
            <person name="Silverstein K.A.T."/>
            <person name="Koren S."/>
            <person name="Bechman K.B."/>
            <person name="Herman A."/>
            <person name="Abrahante J.E."/>
            <person name="Garbe J."/>
        </authorList>
    </citation>
    <scope>NUCLEOTIDE SEQUENCE</scope>
    <source>
        <strain evidence="1">Duluth1</strain>
        <tissue evidence="1">Whole animal</tissue>
    </source>
</reference>
<dbReference type="Proteomes" id="UP000828390">
    <property type="component" value="Unassembled WGS sequence"/>
</dbReference>
<gene>
    <name evidence="1" type="ORF">DPMN_048981</name>
</gene>
<protein>
    <submittedName>
        <fullName evidence="1">Uncharacterized protein</fullName>
    </submittedName>
</protein>
<dbReference type="EMBL" id="JAIWYP010000011">
    <property type="protein sequence ID" value="KAH3742244.1"/>
    <property type="molecule type" value="Genomic_DNA"/>
</dbReference>
<sequence length="63" mass="7045">MGLIPYVASVAAPDKPKESCTIVRCYSVLYKVTRIQNLISRQVSSSHQTVQMPMAFVIRTIFA</sequence>